<dbReference type="InterPro" id="IPR027417">
    <property type="entry name" value="P-loop_NTPase"/>
</dbReference>
<dbReference type="CDD" id="cd00009">
    <property type="entry name" value="AAA"/>
    <property type="match status" value="1"/>
</dbReference>
<evidence type="ECO:0000256" key="3">
    <source>
        <dbReference type="ARBA" id="ARBA00022840"/>
    </source>
</evidence>
<dbReference type="InterPro" id="IPR041627">
    <property type="entry name" value="AAA_lid_6"/>
</dbReference>
<proteinExistence type="inferred from homology"/>
<evidence type="ECO:0000313" key="7">
    <source>
        <dbReference type="Proteomes" id="UP001596915"/>
    </source>
</evidence>
<feature type="domain" description="AAA+ ATPase" evidence="5">
    <location>
        <begin position="368"/>
        <end position="509"/>
    </location>
</feature>
<dbReference type="InterPro" id="IPR049078">
    <property type="entry name" value="T7SS_EccA1-like_N"/>
</dbReference>
<dbReference type="Pfam" id="PF17866">
    <property type="entry name" value="AAA_lid_6"/>
    <property type="match status" value="1"/>
</dbReference>
<protein>
    <submittedName>
        <fullName evidence="6">AAA family ATPase</fullName>
    </submittedName>
</protein>
<comment type="caution">
    <text evidence="6">The sequence shown here is derived from an EMBL/GenBank/DDBJ whole genome shotgun (WGS) entry which is preliminary data.</text>
</comment>
<dbReference type="Gene3D" id="1.25.40.10">
    <property type="entry name" value="Tetratricopeptide repeat domain"/>
    <property type="match status" value="1"/>
</dbReference>
<reference evidence="7" key="1">
    <citation type="journal article" date="2019" name="Int. J. Syst. Evol. Microbiol.">
        <title>The Global Catalogue of Microorganisms (GCM) 10K type strain sequencing project: providing services to taxonomists for standard genome sequencing and annotation.</title>
        <authorList>
            <consortium name="The Broad Institute Genomics Platform"/>
            <consortium name="The Broad Institute Genome Sequencing Center for Infectious Disease"/>
            <person name="Wu L."/>
            <person name="Ma J."/>
        </authorList>
    </citation>
    <scope>NUCLEOTIDE SEQUENCE [LARGE SCALE GENOMIC DNA]</scope>
    <source>
        <strain evidence="7">JCM 12607</strain>
    </source>
</reference>
<dbReference type="Gene3D" id="1.10.8.60">
    <property type="match status" value="1"/>
</dbReference>
<feature type="compositionally biased region" description="Pro residues" evidence="4">
    <location>
        <begin position="263"/>
        <end position="296"/>
    </location>
</feature>
<dbReference type="InterPro" id="IPR011990">
    <property type="entry name" value="TPR-like_helical_dom_sf"/>
</dbReference>
<dbReference type="SMART" id="SM00382">
    <property type="entry name" value="AAA"/>
    <property type="match status" value="1"/>
</dbReference>
<dbReference type="Pfam" id="PF00004">
    <property type="entry name" value="AAA"/>
    <property type="match status" value="1"/>
</dbReference>
<gene>
    <name evidence="6" type="ORF">ACFQ2K_14455</name>
</gene>
<keyword evidence="3" id="KW-0067">ATP-binding</keyword>
<feature type="region of interest" description="Disordered" evidence="4">
    <location>
        <begin position="250"/>
        <end position="314"/>
    </location>
</feature>
<dbReference type="PANTHER" id="PTHR43392:SF2">
    <property type="entry name" value="AAA-TYPE ATPASE FAMILY PROTEIN _ ANKYRIN REPEAT FAMILY PROTEIN"/>
    <property type="match status" value="1"/>
</dbReference>
<dbReference type="SUPFAM" id="SSF48452">
    <property type="entry name" value="TPR-like"/>
    <property type="match status" value="1"/>
</dbReference>
<sequence length="611" mass="64949">MQGAAHRGSPRKAEQAWQQAVALLNQGNEAAAAERFSFAAEQDPLAADVWLGLHATGQRQKEALDGMVRSSGSFGALRSKFGMPLRSRFQLGHYVTFRLENARDLWVAAMTSLLDAGKLDEAWAGLSTAQLDCDETRFVCTRYAFLKEDWALVLRFAPGIRDAFLHDEAQLYVGAALFAQGVCHEALNVLAELPKKLESGSRFDAEVKYFMGRSLESLGRPEEALRRYQYAFRCAPGLFDVDVRAQARSTAPTASSVAGEPSAPSPSPSSPSASPPPAAPPRPRTPAPAPVPPVPAAAPGAGQDSGPAGTDSADGLSREEMARLLAEAQQALDGMIGLEPVKRQVLTLIAQLRMAALREEQGLPSGARPRHFVFAGPPGTGKTTVARIIGKVFAGLGLLSSGHVIEAQRVDLVGQHLGSTAIKTSKVIDSALNGVLFIDEAYALSNSGYSGGDAFGDEALQVLLKRAEDDRDRLVVVLAGYREEMTGLLAANPGLVSRFNTRVDFPSYSAEELLLIARSILGDQGDVPDAAAATALGDLFAAVVDGGMADTLGNARFARELCQKAAAQRDLRLYAEHSGGSTPTREEITTVLTQDVMAAHQELMESHGNPA</sequence>
<dbReference type="InterPro" id="IPR003593">
    <property type="entry name" value="AAA+_ATPase"/>
</dbReference>
<dbReference type="InterPro" id="IPR050773">
    <property type="entry name" value="CbxX/CfxQ_RuBisCO_ESX"/>
</dbReference>
<dbReference type="PANTHER" id="PTHR43392">
    <property type="entry name" value="AAA-TYPE ATPASE FAMILY PROTEIN / ANKYRIN REPEAT FAMILY PROTEIN"/>
    <property type="match status" value="1"/>
</dbReference>
<keyword evidence="2" id="KW-0547">Nucleotide-binding</keyword>
<dbReference type="EMBL" id="JBHTGL010000008">
    <property type="protein sequence ID" value="MFD0623803.1"/>
    <property type="molecule type" value="Genomic_DNA"/>
</dbReference>
<dbReference type="InterPro" id="IPR000641">
    <property type="entry name" value="CbxX/CfxQ"/>
</dbReference>
<evidence type="ECO:0000256" key="2">
    <source>
        <dbReference type="ARBA" id="ARBA00022741"/>
    </source>
</evidence>
<evidence type="ECO:0000256" key="4">
    <source>
        <dbReference type="SAM" id="MobiDB-lite"/>
    </source>
</evidence>
<dbReference type="Proteomes" id="UP001596915">
    <property type="component" value="Unassembled WGS sequence"/>
</dbReference>
<accession>A0ABW2WSA9</accession>
<dbReference type="PRINTS" id="PR00819">
    <property type="entry name" value="CBXCFQXSUPER"/>
</dbReference>
<dbReference type="SUPFAM" id="SSF52540">
    <property type="entry name" value="P-loop containing nucleoside triphosphate hydrolases"/>
    <property type="match status" value="1"/>
</dbReference>
<evidence type="ECO:0000313" key="6">
    <source>
        <dbReference type="EMBL" id="MFD0623803.1"/>
    </source>
</evidence>
<keyword evidence="7" id="KW-1185">Reference proteome</keyword>
<organism evidence="6 7">
    <name type="scientific">Streptomyces sanglieri</name>
    <dbReference type="NCBI Taxonomy" id="193460"/>
    <lineage>
        <taxon>Bacteria</taxon>
        <taxon>Bacillati</taxon>
        <taxon>Actinomycetota</taxon>
        <taxon>Actinomycetes</taxon>
        <taxon>Kitasatosporales</taxon>
        <taxon>Streptomycetaceae</taxon>
        <taxon>Streptomyces</taxon>
    </lineage>
</organism>
<evidence type="ECO:0000259" key="5">
    <source>
        <dbReference type="SMART" id="SM00382"/>
    </source>
</evidence>
<name>A0ABW2WSA9_9ACTN</name>
<comment type="similarity">
    <text evidence="1">Belongs to the CbxX/CfxQ family.</text>
</comment>
<dbReference type="Gene3D" id="3.40.50.300">
    <property type="entry name" value="P-loop containing nucleotide triphosphate hydrolases"/>
    <property type="match status" value="1"/>
</dbReference>
<evidence type="ECO:0000256" key="1">
    <source>
        <dbReference type="ARBA" id="ARBA00010378"/>
    </source>
</evidence>
<dbReference type="Pfam" id="PF21545">
    <property type="entry name" value="T7SS_EccA1_N"/>
    <property type="match status" value="1"/>
</dbReference>
<dbReference type="InterPro" id="IPR003959">
    <property type="entry name" value="ATPase_AAA_core"/>
</dbReference>